<protein>
    <recommendedName>
        <fullName evidence="6">Dioxygenase</fullName>
        <ecNumber evidence="6">1.13.11.-</ecNumber>
    </recommendedName>
</protein>
<organism evidence="7 8">
    <name type="scientific">Kibdelosporangium phytohabitans</name>
    <dbReference type="NCBI Taxonomy" id="860235"/>
    <lineage>
        <taxon>Bacteria</taxon>
        <taxon>Bacillati</taxon>
        <taxon>Actinomycetota</taxon>
        <taxon>Actinomycetes</taxon>
        <taxon>Pseudonocardiales</taxon>
        <taxon>Pseudonocardiaceae</taxon>
        <taxon>Kibdelosporangium</taxon>
    </lineage>
</organism>
<dbReference type="AlphaFoldDB" id="A0A0N9IC58"/>
<dbReference type="GO" id="GO:0010436">
    <property type="term" value="F:carotenoid dioxygenase activity"/>
    <property type="evidence" value="ECO:0007669"/>
    <property type="project" value="TreeGrafter"/>
</dbReference>
<keyword evidence="3 6" id="KW-0560">Oxidoreductase</keyword>
<feature type="binding site" evidence="5">
    <location>
        <position position="475"/>
    </location>
    <ligand>
        <name>Fe cation</name>
        <dbReference type="ChEBI" id="CHEBI:24875"/>
        <note>catalytic</note>
    </ligand>
</feature>
<evidence type="ECO:0000256" key="6">
    <source>
        <dbReference type="RuleBase" id="RU364048"/>
    </source>
</evidence>
<dbReference type="EMBL" id="CP012752">
    <property type="protein sequence ID" value="ALG13874.1"/>
    <property type="molecule type" value="Genomic_DNA"/>
</dbReference>
<dbReference type="PANTHER" id="PTHR10543">
    <property type="entry name" value="BETA-CAROTENE DIOXYGENASE"/>
    <property type="match status" value="1"/>
</dbReference>
<dbReference type="GO" id="GO:0046872">
    <property type="term" value="F:metal ion binding"/>
    <property type="evidence" value="ECO:0007669"/>
    <property type="project" value="UniProtKB-KW"/>
</dbReference>
<keyword evidence="2 5" id="KW-0479">Metal-binding</keyword>
<reference evidence="7 8" key="1">
    <citation type="submission" date="2015-07" db="EMBL/GenBank/DDBJ databases">
        <title>Genome sequencing of Kibdelosporangium phytohabitans.</title>
        <authorList>
            <person name="Qin S."/>
            <person name="Xing K."/>
        </authorList>
    </citation>
    <scope>NUCLEOTIDE SEQUENCE [LARGE SCALE GENOMIC DNA]</scope>
    <source>
        <strain evidence="7 8">KLBMP1111</strain>
    </source>
</reference>
<feature type="binding site" evidence="5">
    <location>
        <position position="154"/>
    </location>
    <ligand>
        <name>Fe cation</name>
        <dbReference type="ChEBI" id="CHEBI:24875"/>
        <note>catalytic</note>
    </ligand>
</feature>
<evidence type="ECO:0000256" key="5">
    <source>
        <dbReference type="PIRSR" id="PIRSR604294-1"/>
    </source>
</evidence>
<dbReference type="Proteomes" id="UP000063699">
    <property type="component" value="Chromosome"/>
</dbReference>
<dbReference type="InterPro" id="IPR004294">
    <property type="entry name" value="Carotenoid_Oase"/>
</dbReference>
<dbReference type="GO" id="GO:0016121">
    <property type="term" value="P:carotene catabolic process"/>
    <property type="evidence" value="ECO:0007669"/>
    <property type="project" value="TreeGrafter"/>
</dbReference>
<dbReference type="Pfam" id="PF03055">
    <property type="entry name" value="RPE65"/>
    <property type="match status" value="1"/>
</dbReference>
<proteinExistence type="inferred from homology"/>
<dbReference type="STRING" id="860235.AOZ06_49670"/>
<keyword evidence="6" id="KW-0223">Dioxygenase</keyword>
<comment type="cofactor">
    <cofactor evidence="5 6">
        <name>Fe(2+)</name>
        <dbReference type="ChEBI" id="CHEBI:29033"/>
    </cofactor>
    <text evidence="5 6">Binds 1 Fe(2+) ion per subunit.</text>
</comment>
<evidence type="ECO:0000256" key="1">
    <source>
        <dbReference type="ARBA" id="ARBA00006787"/>
    </source>
</evidence>
<evidence type="ECO:0000256" key="2">
    <source>
        <dbReference type="ARBA" id="ARBA00022723"/>
    </source>
</evidence>
<name>A0A0N9IC58_9PSEU</name>
<evidence type="ECO:0000256" key="3">
    <source>
        <dbReference type="ARBA" id="ARBA00023002"/>
    </source>
</evidence>
<accession>A0A0N9IC58</accession>
<evidence type="ECO:0000313" key="7">
    <source>
        <dbReference type="EMBL" id="ALG13874.1"/>
    </source>
</evidence>
<keyword evidence="4 5" id="KW-0408">Iron</keyword>
<dbReference type="PANTHER" id="PTHR10543:SF89">
    <property type="entry name" value="CAROTENOID 9,10(9',10')-CLEAVAGE DIOXYGENASE 1"/>
    <property type="match status" value="1"/>
</dbReference>
<keyword evidence="8" id="KW-1185">Reference proteome</keyword>
<evidence type="ECO:0000256" key="4">
    <source>
        <dbReference type="ARBA" id="ARBA00023004"/>
    </source>
</evidence>
<feature type="binding site" evidence="5">
    <location>
        <position position="203"/>
    </location>
    <ligand>
        <name>Fe cation</name>
        <dbReference type="ChEBI" id="CHEBI:24875"/>
        <note>catalytic</note>
    </ligand>
</feature>
<dbReference type="RefSeq" id="WP_054295754.1">
    <property type="nucleotide sequence ID" value="NZ_CP012752.1"/>
</dbReference>
<comment type="similarity">
    <text evidence="1 6">Belongs to the carotenoid oxygenase family.</text>
</comment>
<gene>
    <name evidence="7" type="ORF">AOZ06_49670</name>
</gene>
<dbReference type="OrthoDB" id="6636843at2"/>
<sequence>MDNHYLTGNLGPTRHEHTATDLRVSGKIPDFLDGRYVRNGPNPAADLDPELYHWFMGDGMLHGVRLRDGRAEWYRNRWVRTPRLRSVLGEPAARKRGRRAVAEFLGANTSVIGHAGRTLALVEGGPSVVELTDELDTVGPCDFDGTLPGGYTAHPIRDPETGDLHAVSYSIGRGNTVQYSVIGADGRAKRTVDIEVTGSPMMHAFSLTRNHVVLYDLPVVFDAAEAVEIAVPRPLRLPVRLVLSAIVGRVRVPHPILTRLDRTLRPNARMPYRWDPEYPARIGVMPRDGDQVRWLEVDACYVYHPVNAYEDGDTIVLDIVRMPKTMDVNRNGPIEHGGEPELHRWTVDLAAGKVREECLDDRSQEFPRVDERLAGRRHRYGYLVGGTTPDRPIEALIKHDFAGNGSVTREFGPGHGLGEFCFIPAHDTAAEDDGVLVGYVHVQAEDRSDLAILDAGTLETVASVHLPYRVPMGFHGNWLPSHQS</sequence>
<evidence type="ECO:0000313" key="8">
    <source>
        <dbReference type="Proteomes" id="UP000063699"/>
    </source>
</evidence>
<dbReference type="EC" id="1.13.11.-" evidence="6"/>
<feature type="binding site" evidence="5">
    <location>
        <position position="304"/>
    </location>
    <ligand>
        <name>Fe cation</name>
        <dbReference type="ChEBI" id="CHEBI:24875"/>
        <note>catalytic</note>
    </ligand>
</feature>
<dbReference type="KEGG" id="kphy:AOZ06_49670"/>